<dbReference type="PANTHER" id="PTHR33434">
    <property type="entry name" value="DEGV DOMAIN-CONTAINING PROTEIN DR_1986-RELATED"/>
    <property type="match status" value="1"/>
</dbReference>
<dbReference type="NCBIfam" id="TIGR00762">
    <property type="entry name" value="DegV"/>
    <property type="match status" value="1"/>
</dbReference>
<dbReference type="InterPro" id="IPR003797">
    <property type="entry name" value="DegV"/>
</dbReference>
<dbReference type="EMBL" id="CP001631">
    <property type="protein sequence ID" value="ACU53003.1"/>
    <property type="molecule type" value="Genomic_DNA"/>
</dbReference>
<dbReference type="PANTHER" id="PTHR33434:SF2">
    <property type="entry name" value="FATTY ACID-BINDING PROTEIN TM_1468"/>
    <property type="match status" value="1"/>
</dbReference>
<accession>C7M1F4</accession>
<dbReference type="eggNOG" id="COG1307">
    <property type="taxonomic scope" value="Bacteria"/>
</dbReference>
<dbReference type="OrthoDB" id="9760324at2"/>
<proteinExistence type="predicted"/>
<dbReference type="PROSITE" id="PS51482">
    <property type="entry name" value="DEGV"/>
    <property type="match status" value="1"/>
</dbReference>
<sequence>MSVVVVADSASDLPAGVAEALGVQIVPLTIEVGGRDWADGTELPRERFWELQAAQSELPKTAAPSSAQFAAVFERALGEGAEGVVAITLTRKLSATFQAAEHASRDYGGRVRVIDSETLTLTEGLIVEEAARLAASGADLEEVAAAVEDVKTRARTRGTLDTLENLRRGGRIGAAAALLGTVMSFKPMIDITDGEVKPGGRQRTRRRAIDDLVDWVEGLGPLTRLGVVHALADDVDEVVERVARAAAVDPATVAVAVMGATIGTHAGPRALGVSALVASR</sequence>
<dbReference type="STRING" id="525909.Afer_0028"/>
<evidence type="ECO:0000313" key="2">
    <source>
        <dbReference type="EMBL" id="ACU53003.1"/>
    </source>
</evidence>
<name>C7M1F4_ACIFD</name>
<evidence type="ECO:0000256" key="1">
    <source>
        <dbReference type="ARBA" id="ARBA00023121"/>
    </source>
</evidence>
<evidence type="ECO:0000313" key="3">
    <source>
        <dbReference type="Proteomes" id="UP000000771"/>
    </source>
</evidence>
<dbReference type="AlphaFoldDB" id="C7M1F4"/>
<dbReference type="InterPro" id="IPR043168">
    <property type="entry name" value="DegV_C"/>
</dbReference>
<dbReference type="RefSeq" id="WP_012784122.1">
    <property type="nucleotide sequence ID" value="NC_013124.1"/>
</dbReference>
<organism evidence="2 3">
    <name type="scientific">Acidimicrobium ferrooxidans (strain DSM 10331 / JCM 15462 / NBRC 103882 / ICP)</name>
    <dbReference type="NCBI Taxonomy" id="525909"/>
    <lineage>
        <taxon>Bacteria</taxon>
        <taxon>Bacillati</taxon>
        <taxon>Actinomycetota</taxon>
        <taxon>Acidimicrobiia</taxon>
        <taxon>Acidimicrobiales</taxon>
        <taxon>Acidimicrobiaceae</taxon>
        <taxon>Acidimicrobium</taxon>
    </lineage>
</organism>
<dbReference type="GO" id="GO:0008289">
    <property type="term" value="F:lipid binding"/>
    <property type="evidence" value="ECO:0007669"/>
    <property type="project" value="UniProtKB-KW"/>
</dbReference>
<reference evidence="2 3" key="1">
    <citation type="journal article" date="2009" name="Stand. Genomic Sci.">
        <title>Complete genome sequence of Acidimicrobium ferrooxidans type strain (ICP).</title>
        <authorList>
            <person name="Clum A."/>
            <person name="Nolan M."/>
            <person name="Lang E."/>
            <person name="Glavina Del Rio T."/>
            <person name="Tice H."/>
            <person name="Copeland A."/>
            <person name="Cheng J.F."/>
            <person name="Lucas S."/>
            <person name="Chen F."/>
            <person name="Bruce D."/>
            <person name="Goodwin L."/>
            <person name="Pitluck S."/>
            <person name="Ivanova N."/>
            <person name="Mavrommatis K."/>
            <person name="Mikhailova N."/>
            <person name="Pati A."/>
            <person name="Chen A."/>
            <person name="Palaniappan K."/>
            <person name="Goker M."/>
            <person name="Spring S."/>
            <person name="Land M."/>
            <person name="Hauser L."/>
            <person name="Chang Y.J."/>
            <person name="Jeffries C.C."/>
            <person name="Chain P."/>
            <person name="Bristow J."/>
            <person name="Eisen J.A."/>
            <person name="Markowitz V."/>
            <person name="Hugenholtz P."/>
            <person name="Kyrpides N.C."/>
            <person name="Klenk H.P."/>
            <person name="Lapidus A."/>
        </authorList>
    </citation>
    <scope>NUCLEOTIDE SEQUENCE [LARGE SCALE GENOMIC DNA]</scope>
    <source>
        <strain evidence="3">DSM 10331 / JCM 15462 / NBRC 103882 / ICP</strain>
    </source>
</reference>
<protein>
    <submittedName>
        <fullName evidence="2">DegV family protein</fullName>
    </submittedName>
</protein>
<dbReference type="SUPFAM" id="SSF82549">
    <property type="entry name" value="DAK1/DegV-like"/>
    <property type="match status" value="1"/>
</dbReference>
<gene>
    <name evidence="2" type="ordered locus">Afer_0028</name>
</gene>
<dbReference type="KEGG" id="afo:Afer_0028"/>
<dbReference type="Pfam" id="PF02645">
    <property type="entry name" value="DegV"/>
    <property type="match status" value="1"/>
</dbReference>
<dbReference type="Proteomes" id="UP000000771">
    <property type="component" value="Chromosome"/>
</dbReference>
<dbReference type="Gene3D" id="3.40.50.10170">
    <property type="match status" value="1"/>
</dbReference>
<keyword evidence="1" id="KW-0446">Lipid-binding</keyword>
<dbReference type="Gene3D" id="3.30.1180.10">
    <property type="match status" value="1"/>
</dbReference>
<dbReference type="HOGENOM" id="CLU_048251_0_1_11"/>
<dbReference type="InterPro" id="IPR050270">
    <property type="entry name" value="DegV_domain_contain"/>
</dbReference>
<keyword evidence="3" id="KW-1185">Reference proteome</keyword>